<evidence type="ECO:0000256" key="2">
    <source>
        <dbReference type="ARBA" id="ARBA00009657"/>
    </source>
</evidence>
<evidence type="ECO:0000313" key="13">
    <source>
        <dbReference type="Proteomes" id="UP000265080"/>
    </source>
</evidence>
<dbReference type="InterPro" id="IPR020846">
    <property type="entry name" value="MFS_dom"/>
</dbReference>
<dbReference type="GO" id="GO:0016323">
    <property type="term" value="C:basolateral plasma membrane"/>
    <property type="evidence" value="ECO:0007669"/>
    <property type="project" value="TreeGrafter"/>
</dbReference>
<dbReference type="Pfam" id="PF07648">
    <property type="entry name" value="Kazal_2"/>
    <property type="match status" value="1"/>
</dbReference>
<evidence type="ECO:0000256" key="4">
    <source>
        <dbReference type="ARBA" id="ARBA00022692"/>
    </source>
</evidence>
<dbReference type="PANTHER" id="PTHR11388:SF89">
    <property type="entry name" value="SOLUTE CARRIER ORGANIC ANION TRANSPORTER FAMILY MEMBER 1B3"/>
    <property type="match status" value="1"/>
</dbReference>
<dbReference type="Ensembl" id="ENSAPET00000015154.1">
    <property type="protein sequence ID" value="ENSAPEP00000014767.1"/>
    <property type="gene ID" value="ENSAPEG00000009757.1"/>
</dbReference>
<dbReference type="Gene3D" id="1.20.1250.20">
    <property type="entry name" value="MFS general substrate transporter like domains"/>
    <property type="match status" value="1"/>
</dbReference>
<keyword evidence="7" id="KW-1015">Disulfide bond</keyword>
<feature type="transmembrane region" description="Helical" evidence="8">
    <location>
        <begin position="587"/>
        <end position="611"/>
    </location>
</feature>
<dbReference type="NCBIfam" id="TIGR00805">
    <property type="entry name" value="oat"/>
    <property type="match status" value="1"/>
</dbReference>
<dbReference type="GO" id="GO:0015347">
    <property type="term" value="F:sodium-independent organic anion transmembrane transporter activity"/>
    <property type="evidence" value="ECO:0007669"/>
    <property type="project" value="TreeGrafter"/>
</dbReference>
<keyword evidence="3" id="KW-1003">Cell membrane</keyword>
<dbReference type="GO" id="GO:0015125">
    <property type="term" value="F:bile acid transmembrane transporter activity"/>
    <property type="evidence" value="ECO:0007669"/>
    <property type="project" value="TreeGrafter"/>
</dbReference>
<dbReference type="GO" id="GO:0006811">
    <property type="term" value="P:monoatomic ion transport"/>
    <property type="evidence" value="ECO:0007669"/>
    <property type="project" value="UniProtKB-KW"/>
</dbReference>
<feature type="transmembrane region" description="Helical" evidence="8">
    <location>
        <begin position="162"/>
        <end position="190"/>
    </location>
</feature>
<dbReference type="InterPro" id="IPR036058">
    <property type="entry name" value="Kazal_dom_sf"/>
</dbReference>
<evidence type="ECO:0000256" key="5">
    <source>
        <dbReference type="ARBA" id="ARBA00022989"/>
    </source>
</evidence>
<evidence type="ECO:0000256" key="7">
    <source>
        <dbReference type="ARBA" id="ARBA00023157"/>
    </source>
</evidence>
<comment type="similarity">
    <text evidence="2 8">Belongs to the organo anion transporter (TC 2.A.60) family.</text>
</comment>
<reference evidence="12" key="2">
    <citation type="submission" date="2025-08" db="UniProtKB">
        <authorList>
            <consortium name="Ensembl"/>
        </authorList>
    </citation>
    <scope>IDENTIFICATION</scope>
</reference>
<feature type="region of interest" description="Disordered" evidence="9">
    <location>
        <begin position="619"/>
        <end position="659"/>
    </location>
</feature>
<dbReference type="PANTHER" id="PTHR11388">
    <property type="entry name" value="ORGANIC ANION TRANSPORTER"/>
    <property type="match status" value="1"/>
</dbReference>
<evidence type="ECO:0000256" key="8">
    <source>
        <dbReference type="RuleBase" id="RU362056"/>
    </source>
</evidence>
<keyword evidence="13" id="KW-1185">Reference proteome</keyword>
<dbReference type="AlphaFoldDB" id="A0A3P8SRN7"/>
<feature type="region of interest" description="Disordered" evidence="9">
    <location>
        <begin position="672"/>
        <end position="707"/>
    </location>
</feature>
<feature type="transmembrane region" description="Helical" evidence="8">
    <location>
        <begin position="65"/>
        <end position="87"/>
    </location>
</feature>
<proteinExistence type="inferred from homology"/>
<reference evidence="12" key="3">
    <citation type="submission" date="2025-09" db="UniProtKB">
        <authorList>
            <consortium name="Ensembl"/>
        </authorList>
    </citation>
    <scope>IDENTIFICATION</scope>
</reference>
<protein>
    <recommendedName>
        <fullName evidence="8">Solute carrier organic anion transporter family member</fullName>
    </recommendedName>
</protein>
<feature type="transmembrane region" description="Helical" evidence="8">
    <location>
        <begin position="211"/>
        <end position="233"/>
    </location>
</feature>
<feature type="compositionally biased region" description="Basic and acidic residues" evidence="9">
    <location>
        <begin position="672"/>
        <end position="686"/>
    </location>
</feature>
<keyword evidence="8" id="KW-0813">Transport</keyword>
<dbReference type="SUPFAM" id="SSF100895">
    <property type="entry name" value="Kazal-type serine protease inhibitors"/>
    <property type="match status" value="1"/>
</dbReference>
<feature type="transmembrane region" description="Helical" evidence="8">
    <location>
        <begin position="301"/>
        <end position="320"/>
    </location>
</feature>
<comment type="caution">
    <text evidence="8">Lacks conserved residue(s) required for the propagation of feature annotation.</text>
</comment>
<keyword evidence="8" id="KW-0406">Ion transport</keyword>
<dbReference type="GO" id="GO:0043252">
    <property type="term" value="P:sodium-independent organic anion transport"/>
    <property type="evidence" value="ECO:0007669"/>
    <property type="project" value="TreeGrafter"/>
</dbReference>
<dbReference type="Pfam" id="PF03137">
    <property type="entry name" value="OATP"/>
    <property type="match status" value="1"/>
</dbReference>
<feature type="transmembrane region" description="Helical" evidence="8">
    <location>
        <begin position="340"/>
        <end position="360"/>
    </location>
</feature>
<dbReference type="InterPro" id="IPR036259">
    <property type="entry name" value="MFS_trans_sf"/>
</dbReference>
<dbReference type="PROSITE" id="PS50850">
    <property type="entry name" value="MFS"/>
    <property type="match status" value="1"/>
</dbReference>
<evidence type="ECO:0000256" key="6">
    <source>
        <dbReference type="ARBA" id="ARBA00023136"/>
    </source>
</evidence>
<dbReference type="GeneTree" id="ENSGT01150000286901"/>
<organism evidence="12 13">
    <name type="scientific">Amphiprion percula</name>
    <name type="common">Orange clownfish</name>
    <name type="synonym">Lutjanus percula</name>
    <dbReference type="NCBI Taxonomy" id="161767"/>
    <lineage>
        <taxon>Eukaryota</taxon>
        <taxon>Metazoa</taxon>
        <taxon>Chordata</taxon>
        <taxon>Craniata</taxon>
        <taxon>Vertebrata</taxon>
        <taxon>Euteleostomi</taxon>
        <taxon>Actinopterygii</taxon>
        <taxon>Neopterygii</taxon>
        <taxon>Teleostei</taxon>
        <taxon>Neoteleostei</taxon>
        <taxon>Acanthomorphata</taxon>
        <taxon>Ovalentaria</taxon>
        <taxon>Pomacentridae</taxon>
        <taxon>Amphiprion</taxon>
    </lineage>
</organism>
<feature type="domain" description="Major facilitator superfamily (MFS) profile" evidence="10">
    <location>
        <begin position="1"/>
        <end position="616"/>
    </location>
</feature>
<evidence type="ECO:0000256" key="9">
    <source>
        <dbReference type="SAM" id="MobiDB-lite"/>
    </source>
</evidence>
<keyword evidence="4 8" id="KW-0812">Transmembrane</keyword>
<evidence type="ECO:0000256" key="1">
    <source>
        <dbReference type="ARBA" id="ARBA00004651"/>
    </source>
</evidence>
<feature type="transmembrane region" description="Helical" evidence="8">
    <location>
        <begin position="366"/>
        <end position="388"/>
    </location>
</feature>
<evidence type="ECO:0000259" key="10">
    <source>
        <dbReference type="PROSITE" id="PS50850"/>
    </source>
</evidence>
<evidence type="ECO:0000259" key="11">
    <source>
        <dbReference type="PROSITE" id="PS51465"/>
    </source>
</evidence>
<name>A0A3P8SRN7_AMPPE</name>
<feature type="transmembrane region" description="Helical" evidence="8">
    <location>
        <begin position="35"/>
        <end position="53"/>
    </location>
</feature>
<feature type="region of interest" description="Disordered" evidence="9">
    <location>
        <begin position="725"/>
        <end position="745"/>
    </location>
</feature>
<keyword evidence="5 8" id="KW-1133">Transmembrane helix</keyword>
<sequence length="745" mass="81258">MALSFAYFSKALTGTYMKSSITQIERRFDLSSTHIGLIDGSFEMGNLLFLAVVSHFGAKLHRPRLIAVGCFLMAVGAFLTGLTHFFMDTTASTEPTITDYIATKKNVMYVVCHFAACVRESGSNMWIYVFLGNALRGIGETPVTPLGISYIDDFAKAENSPFYIACLQTITLLGPMFGFLLGSYCAKLYVDIGYVDMDSVTITPKDARWVGAWWMGFLVSSGLLLISSIPFWFLPRSLPKQEGEEVKAAPARETVDGTEDPLNSNHNLNLTKINLEEDGLQQQKTTPGFLPSLKRLLGTPAYFLLLCGSILKFNSFIGLLTFKAKYMEQQFGQSASRANFLIGVLNLPAVAVGIFLGGLLMKRYKLSVVSGAQLSFATSFMAYLLLLLQFGTKCDNIPVAGLTISYNGTQGMSYNGEMLFSECNRDCACSAEEWDPVCADSGITYISPCMAGCLGSSGYGKNTVFHNCSCVSASYPAGSTTSVKLGQCPHAKDCSRSFTSYMAISVLSSFINSLGATPGYMVIIRCISPELKSLALGIQTLATRTLGGIPAPVYFGALIDSTCLKWSIKKCGGRGACRIYNSNMYRIIFLGLITCLSGSSYFFIIAVIILLRRQFRKPEQVNDAQQPRPPKAIELGKPSAPTEKTSASPKNPKPPPAPKVSVMIAADLEEGKEVHETEQLSQDDGHLSINNTQDPKPLAENATLSSDGTNIELVCRETNAQVEKEKLDHHIDDKNNFEKESQQKN</sequence>
<dbReference type="Proteomes" id="UP000265080">
    <property type="component" value="Chromosome 21"/>
</dbReference>
<reference evidence="12 13" key="1">
    <citation type="submission" date="2018-03" db="EMBL/GenBank/DDBJ databases">
        <title>Finding Nemo's genes: A chromosome-scale reference assembly of the genome of the orange clownfish Amphiprion percula.</title>
        <authorList>
            <person name="Lehmann R."/>
        </authorList>
    </citation>
    <scope>NUCLEOTIDE SEQUENCE</scope>
</reference>
<dbReference type="PROSITE" id="PS51465">
    <property type="entry name" value="KAZAL_2"/>
    <property type="match status" value="1"/>
</dbReference>
<dbReference type="InterPro" id="IPR004156">
    <property type="entry name" value="OATP"/>
</dbReference>
<dbReference type="InterPro" id="IPR002350">
    <property type="entry name" value="Kazal_dom"/>
</dbReference>
<accession>A0A3P8SRN7</accession>
<evidence type="ECO:0000313" key="12">
    <source>
        <dbReference type="Ensembl" id="ENSAPEP00000014767.1"/>
    </source>
</evidence>
<keyword evidence="6 8" id="KW-0472">Membrane</keyword>
<evidence type="ECO:0000256" key="3">
    <source>
        <dbReference type="ARBA" id="ARBA00022475"/>
    </source>
</evidence>
<dbReference type="FunFam" id="1.20.1250.20:FF:001008">
    <property type="entry name" value="Solute carrier organic anion transporter family member"/>
    <property type="match status" value="1"/>
</dbReference>
<dbReference type="SUPFAM" id="SSF103473">
    <property type="entry name" value="MFS general substrate transporter"/>
    <property type="match status" value="2"/>
</dbReference>
<feature type="domain" description="Kazal-like" evidence="11">
    <location>
        <begin position="417"/>
        <end position="472"/>
    </location>
</feature>
<comment type="subcellular location">
    <subcellularLocation>
        <location evidence="1 8">Cell membrane</location>
        <topology evidence="1 8">Multi-pass membrane protein</topology>
    </subcellularLocation>
</comment>